<proteinExistence type="predicted"/>
<comment type="caution">
    <text evidence="2">The sequence shown here is derived from an EMBL/GenBank/DDBJ whole genome shotgun (WGS) entry which is preliminary data.</text>
</comment>
<evidence type="ECO:0000256" key="1">
    <source>
        <dbReference type="SAM" id="SignalP"/>
    </source>
</evidence>
<protein>
    <recommendedName>
        <fullName evidence="4">Secreted protein</fullName>
    </recommendedName>
</protein>
<evidence type="ECO:0000313" key="2">
    <source>
        <dbReference type="EMBL" id="GAA2083992.1"/>
    </source>
</evidence>
<dbReference type="Proteomes" id="UP001500016">
    <property type="component" value="Unassembled WGS sequence"/>
</dbReference>
<dbReference type="EMBL" id="BAAAPE010000011">
    <property type="protein sequence ID" value="GAA2083992.1"/>
    <property type="molecule type" value="Genomic_DNA"/>
</dbReference>
<organism evidence="2 3">
    <name type="scientific">Streptomyces albiaxialis</name>
    <dbReference type="NCBI Taxonomy" id="329523"/>
    <lineage>
        <taxon>Bacteria</taxon>
        <taxon>Bacillati</taxon>
        <taxon>Actinomycetota</taxon>
        <taxon>Actinomycetes</taxon>
        <taxon>Kitasatosporales</taxon>
        <taxon>Streptomycetaceae</taxon>
        <taxon>Streptomyces</taxon>
    </lineage>
</organism>
<accession>A0ABN2W698</accession>
<dbReference type="RefSeq" id="WP_344530899.1">
    <property type="nucleotide sequence ID" value="NZ_BAAAPE010000011.1"/>
</dbReference>
<feature type="signal peptide" evidence="1">
    <location>
        <begin position="1"/>
        <end position="22"/>
    </location>
</feature>
<evidence type="ECO:0008006" key="4">
    <source>
        <dbReference type="Google" id="ProtNLM"/>
    </source>
</evidence>
<keyword evidence="3" id="KW-1185">Reference proteome</keyword>
<feature type="chain" id="PRO_5046300098" description="Secreted protein" evidence="1">
    <location>
        <begin position="23"/>
        <end position="189"/>
    </location>
</feature>
<sequence>MKHHKARIGVTSLMLAVGGLTAMTVPSAAQPAPGKATAADASASKYRKIKHCDDTALIGLFAVTKTVTSTGRTARLYTEREPDDRAYSFAYDIAQGDKAYVQRSKNTFKMSGPDTNGWHPSKSAVYEMGAVRSCENTAGWYEANVNDHMFTNAVTVQRDSVRAYAVRTCINPTNGPTKCSKWWVDHKDR</sequence>
<reference evidence="2 3" key="1">
    <citation type="journal article" date="2019" name="Int. J. Syst. Evol. Microbiol.">
        <title>The Global Catalogue of Microorganisms (GCM) 10K type strain sequencing project: providing services to taxonomists for standard genome sequencing and annotation.</title>
        <authorList>
            <consortium name="The Broad Institute Genomics Platform"/>
            <consortium name="The Broad Institute Genome Sequencing Center for Infectious Disease"/>
            <person name="Wu L."/>
            <person name="Ma J."/>
        </authorList>
    </citation>
    <scope>NUCLEOTIDE SEQUENCE [LARGE SCALE GENOMIC DNA]</scope>
    <source>
        <strain evidence="2 3">JCM 15478</strain>
    </source>
</reference>
<keyword evidence="1" id="KW-0732">Signal</keyword>
<evidence type="ECO:0000313" key="3">
    <source>
        <dbReference type="Proteomes" id="UP001500016"/>
    </source>
</evidence>
<gene>
    <name evidence="2" type="ORF">GCM10009801_44820</name>
</gene>
<name>A0ABN2W698_9ACTN</name>